<comment type="caution">
    <text evidence="1">The sequence shown here is derived from an EMBL/GenBank/DDBJ whole genome shotgun (WGS) entry which is preliminary data.</text>
</comment>
<sequence length="60" mass="6720">SLIKDVHKALMVDRTRSGLASDTVREGVPQVDEVSMAKVNRVGALMIYQVRYTRTIDSLE</sequence>
<dbReference type="EMBL" id="LAZR01027463">
    <property type="protein sequence ID" value="KKL65655.1"/>
    <property type="molecule type" value="Genomic_DNA"/>
</dbReference>
<dbReference type="AlphaFoldDB" id="A0A0F9G825"/>
<feature type="non-terminal residue" evidence="1">
    <location>
        <position position="1"/>
    </location>
</feature>
<reference evidence="1" key="1">
    <citation type="journal article" date="2015" name="Nature">
        <title>Complex archaea that bridge the gap between prokaryotes and eukaryotes.</title>
        <authorList>
            <person name="Spang A."/>
            <person name="Saw J.H."/>
            <person name="Jorgensen S.L."/>
            <person name="Zaremba-Niedzwiedzka K."/>
            <person name="Martijn J."/>
            <person name="Lind A.E."/>
            <person name="van Eijk R."/>
            <person name="Schleper C."/>
            <person name="Guy L."/>
            <person name="Ettema T.J."/>
        </authorList>
    </citation>
    <scope>NUCLEOTIDE SEQUENCE</scope>
</reference>
<accession>A0A0F9G825</accession>
<evidence type="ECO:0000313" key="1">
    <source>
        <dbReference type="EMBL" id="KKL65655.1"/>
    </source>
</evidence>
<proteinExistence type="predicted"/>
<organism evidence="1">
    <name type="scientific">marine sediment metagenome</name>
    <dbReference type="NCBI Taxonomy" id="412755"/>
    <lineage>
        <taxon>unclassified sequences</taxon>
        <taxon>metagenomes</taxon>
        <taxon>ecological metagenomes</taxon>
    </lineage>
</organism>
<gene>
    <name evidence="1" type="ORF">LCGC14_2152770</name>
</gene>
<name>A0A0F9G825_9ZZZZ</name>
<protein>
    <submittedName>
        <fullName evidence="1">Uncharacterized protein</fullName>
    </submittedName>
</protein>